<proteinExistence type="predicted"/>
<dbReference type="SUPFAM" id="SSF56219">
    <property type="entry name" value="DNase I-like"/>
    <property type="match status" value="1"/>
</dbReference>
<dbReference type="STRING" id="226506.SAMN04488519_106223"/>
<dbReference type="GO" id="GO:0004519">
    <property type="term" value="F:endonuclease activity"/>
    <property type="evidence" value="ECO:0007669"/>
    <property type="project" value="UniProtKB-KW"/>
</dbReference>
<keyword evidence="2" id="KW-0255">Endonuclease</keyword>
<dbReference type="Proteomes" id="UP000199564">
    <property type="component" value="Unassembled WGS sequence"/>
</dbReference>
<protein>
    <submittedName>
        <fullName evidence="2">Metal-dependent hydrolase, endonuclease/exonuclease/phosphatase family</fullName>
    </submittedName>
</protein>
<dbReference type="GO" id="GO:0004527">
    <property type="term" value="F:exonuclease activity"/>
    <property type="evidence" value="ECO:0007669"/>
    <property type="project" value="UniProtKB-KW"/>
</dbReference>
<dbReference type="PANTHER" id="PTHR14859">
    <property type="entry name" value="CALCOFLUOR WHITE HYPERSENSITIVE PROTEIN PRECURSOR"/>
    <property type="match status" value="1"/>
</dbReference>
<accession>A0A1I5H1K6</accession>
<dbReference type="InterPro" id="IPR005135">
    <property type="entry name" value="Endo/exonuclease/phosphatase"/>
</dbReference>
<reference evidence="3" key="1">
    <citation type="submission" date="2016-10" db="EMBL/GenBank/DDBJ databases">
        <authorList>
            <person name="Varghese N."/>
            <person name="Submissions S."/>
        </authorList>
    </citation>
    <scope>NUCLEOTIDE SEQUENCE [LARGE SCALE GENOMIC DNA]</scope>
    <source>
        <strain evidence="3">DSM 15282</strain>
    </source>
</reference>
<name>A0A1I5H1K6_9BACT</name>
<feature type="domain" description="Endonuclease/exonuclease/phosphatase" evidence="1">
    <location>
        <begin position="1"/>
        <end position="224"/>
    </location>
</feature>
<keyword evidence="2" id="KW-0269">Exonuclease</keyword>
<dbReference type="Gene3D" id="3.60.10.10">
    <property type="entry name" value="Endonuclease/exonuclease/phosphatase"/>
    <property type="match status" value="1"/>
</dbReference>
<keyword evidence="2" id="KW-0540">Nuclease</keyword>
<dbReference type="PANTHER" id="PTHR14859:SF1">
    <property type="entry name" value="PGAP2-INTERACTING PROTEIN"/>
    <property type="match status" value="1"/>
</dbReference>
<dbReference type="InterPro" id="IPR051916">
    <property type="entry name" value="GPI-anchor_lipid_remodeler"/>
</dbReference>
<dbReference type="GO" id="GO:0016020">
    <property type="term" value="C:membrane"/>
    <property type="evidence" value="ECO:0007669"/>
    <property type="project" value="GOC"/>
</dbReference>
<dbReference type="Pfam" id="PF03372">
    <property type="entry name" value="Exo_endo_phos"/>
    <property type="match status" value="1"/>
</dbReference>
<keyword evidence="2" id="KW-0378">Hydrolase</keyword>
<dbReference type="EMBL" id="FOVW01000006">
    <property type="protein sequence ID" value="SFO42132.1"/>
    <property type="molecule type" value="Genomic_DNA"/>
</dbReference>
<evidence type="ECO:0000313" key="2">
    <source>
        <dbReference type="EMBL" id="SFO42132.1"/>
    </source>
</evidence>
<organism evidence="2 3">
    <name type="scientific">Algoriphagus ornithinivorans</name>
    <dbReference type="NCBI Taxonomy" id="226506"/>
    <lineage>
        <taxon>Bacteria</taxon>
        <taxon>Pseudomonadati</taxon>
        <taxon>Bacteroidota</taxon>
        <taxon>Cytophagia</taxon>
        <taxon>Cytophagales</taxon>
        <taxon>Cyclobacteriaceae</taxon>
        <taxon>Algoriphagus</taxon>
    </lineage>
</organism>
<dbReference type="GO" id="GO:0006506">
    <property type="term" value="P:GPI anchor biosynthetic process"/>
    <property type="evidence" value="ECO:0007669"/>
    <property type="project" value="TreeGrafter"/>
</dbReference>
<gene>
    <name evidence="2" type="ORF">SAMN04488519_106223</name>
</gene>
<evidence type="ECO:0000313" key="3">
    <source>
        <dbReference type="Proteomes" id="UP000199564"/>
    </source>
</evidence>
<keyword evidence="3" id="KW-1185">Reference proteome</keyword>
<sequence>MTYNIYHGENPYQMGKPNLDSLVKLIHELNPDVVALQEIDSMTNRLNPIYGQKINLVKELAKQTGMQGYFAKAMDYSDGGYGEGILAKRGADFETQLLPTPKGGEPRSVAWARLNIDQNTWLVGGTHLCHEYPENRLAQVASILNFVQGRQDAILWMGDLNFKPDSEEYRSIPENWHDAGQMAKNTQATYASESYTGRIDYIWYNPEKLELISYEVLNKPYSDHYPVIATFRFK</sequence>
<dbReference type="AlphaFoldDB" id="A0A1I5H1K6"/>
<dbReference type="InterPro" id="IPR036691">
    <property type="entry name" value="Endo/exonu/phosph_ase_sf"/>
</dbReference>
<evidence type="ECO:0000259" key="1">
    <source>
        <dbReference type="Pfam" id="PF03372"/>
    </source>
</evidence>